<reference evidence="2" key="1">
    <citation type="journal article" date="2019" name="Int. J. Syst. Evol. Microbiol.">
        <title>The Global Catalogue of Microorganisms (GCM) 10K type strain sequencing project: providing services to taxonomists for standard genome sequencing and annotation.</title>
        <authorList>
            <consortium name="The Broad Institute Genomics Platform"/>
            <consortium name="The Broad Institute Genome Sequencing Center for Infectious Disease"/>
            <person name="Wu L."/>
            <person name="Ma J."/>
        </authorList>
    </citation>
    <scope>NUCLEOTIDE SEQUENCE [LARGE SCALE GENOMIC DNA]</scope>
    <source>
        <strain evidence="2">JCM 16950</strain>
    </source>
</reference>
<comment type="caution">
    <text evidence="1">The sequence shown here is derived from an EMBL/GenBank/DDBJ whole genome shotgun (WGS) entry which is preliminary data.</text>
</comment>
<keyword evidence="2" id="KW-1185">Reference proteome</keyword>
<sequence length="62" mass="6824">MHIEIWLDGTDPPAGRVGGHDHELPFRGWIDLMAALSRLLGSMREEDGDLGARSQPELGEDV</sequence>
<organism evidence="1 2">
    <name type="scientific">Microbacterium kribbense</name>
    <dbReference type="NCBI Taxonomy" id="433645"/>
    <lineage>
        <taxon>Bacteria</taxon>
        <taxon>Bacillati</taxon>
        <taxon>Actinomycetota</taxon>
        <taxon>Actinomycetes</taxon>
        <taxon>Micrococcales</taxon>
        <taxon>Microbacteriaceae</taxon>
        <taxon>Microbacterium</taxon>
    </lineage>
</organism>
<dbReference type="Proteomes" id="UP001500540">
    <property type="component" value="Unassembled WGS sequence"/>
</dbReference>
<name>A0ABP7GS34_9MICO</name>
<evidence type="ECO:0000313" key="2">
    <source>
        <dbReference type="Proteomes" id="UP001500540"/>
    </source>
</evidence>
<gene>
    <name evidence="1" type="ORF">GCM10022240_25970</name>
</gene>
<accession>A0ABP7GS34</accession>
<protein>
    <submittedName>
        <fullName evidence="1">Uncharacterized protein</fullName>
    </submittedName>
</protein>
<proteinExistence type="predicted"/>
<evidence type="ECO:0000313" key="1">
    <source>
        <dbReference type="EMBL" id="GAA3772769.1"/>
    </source>
</evidence>
<dbReference type="EMBL" id="BAABAF010000009">
    <property type="protein sequence ID" value="GAA3772769.1"/>
    <property type="molecule type" value="Genomic_DNA"/>
</dbReference>